<evidence type="ECO:0000313" key="1">
    <source>
        <dbReference type="EMBL" id="GAA1110889.1"/>
    </source>
</evidence>
<keyword evidence="2" id="KW-1185">Reference proteome</keyword>
<name>A0ABP4EK31_9ACTN</name>
<proteinExistence type="predicted"/>
<dbReference type="RefSeq" id="WP_344626862.1">
    <property type="nucleotide sequence ID" value="NZ_BAAALD010000080.1"/>
</dbReference>
<evidence type="ECO:0000313" key="2">
    <source>
        <dbReference type="Proteomes" id="UP001499987"/>
    </source>
</evidence>
<organism evidence="1 2">
    <name type="scientific">Kitasatospora arboriphila</name>
    <dbReference type="NCBI Taxonomy" id="258052"/>
    <lineage>
        <taxon>Bacteria</taxon>
        <taxon>Bacillati</taxon>
        <taxon>Actinomycetota</taxon>
        <taxon>Actinomycetes</taxon>
        <taxon>Kitasatosporales</taxon>
        <taxon>Streptomycetaceae</taxon>
        <taxon>Kitasatospora</taxon>
    </lineage>
</organism>
<comment type="caution">
    <text evidence="1">The sequence shown here is derived from an EMBL/GenBank/DDBJ whole genome shotgun (WGS) entry which is preliminary data.</text>
</comment>
<accession>A0ABP4EK31</accession>
<reference evidence="2" key="1">
    <citation type="journal article" date="2019" name="Int. J. Syst. Evol. Microbiol.">
        <title>The Global Catalogue of Microorganisms (GCM) 10K type strain sequencing project: providing services to taxonomists for standard genome sequencing and annotation.</title>
        <authorList>
            <consortium name="The Broad Institute Genomics Platform"/>
            <consortium name="The Broad Institute Genome Sequencing Center for Infectious Disease"/>
            <person name="Wu L."/>
            <person name="Ma J."/>
        </authorList>
    </citation>
    <scope>NUCLEOTIDE SEQUENCE [LARGE SCALE GENOMIC DNA]</scope>
    <source>
        <strain evidence="2">JCM 13002</strain>
    </source>
</reference>
<protein>
    <submittedName>
        <fullName evidence="1">Uncharacterized protein</fullName>
    </submittedName>
</protein>
<dbReference type="Proteomes" id="UP001499987">
    <property type="component" value="Unassembled WGS sequence"/>
</dbReference>
<gene>
    <name evidence="1" type="ORF">GCM10009663_60370</name>
</gene>
<dbReference type="EMBL" id="BAAALD010000080">
    <property type="protein sequence ID" value="GAA1110889.1"/>
    <property type="molecule type" value="Genomic_DNA"/>
</dbReference>
<sequence>MLPKSKVDLYAAVRRDSRAGLSQRALQRKDGVGFLTVKKALESV</sequence>